<evidence type="ECO:0000256" key="2">
    <source>
        <dbReference type="ARBA" id="ARBA00023157"/>
    </source>
</evidence>
<feature type="region of interest" description="Disordered" evidence="3">
    <location>
        <begin position="200"/>
        <end position="220"/>
    </location>
</feature>
<feature type="compositionally biased region" description="Polar residues" evidence="3">
    <location>
        <begin position="201"/>
        <end position="215"/>
    </location>
</feature>
<dbReference type="PANTHER" id="PTHR33630:SF9">
    <property type="entry name" value="CUTINASE 4"/>
    <property type="match status" value="1"/>
</dbReference>
<evidence type="ECO:0000313" key="6">
    <source>
        <dbReference type="RefSeq" id="XP_033461071.1"/>
    </source>
</evidence>
<keyword evidence="4" id="KW-0732">Signal</keyword>
<dbReference type="InterPro" id="IPR000675">
    <property type="entry name" value="Cutinase/axe"/>
</dbReference>
<reference evidence="6" key="2">
    <citation type="submission" date="2020-04" db="EMBL/GenBank/DDBJ databases">
        <authorList>
            <consortium name="NCBI Genome Project"/>
        </authorList>
    </citation>
    <scope>NUCLEOTIDE SEQUENCE</scope>
    <source>
        <strain evidence="6">CBS 342.82</strain>
    </source>
</reference>
<dbReference type="GeneID" id="54365282"/>
<dbReference type="AlphaFoldDB" id="A0A6J3M7Q8"/>
<reference evidence="6" key="3">
    <citation type="submission" date="2025-08" db="UniProtKB">
        <authorList>
            <consortium name="RefSeq"/>
        </authorList>
    </citation>
    <scope>IDENTIFICATION</scope>
    <source>
        <strain evidence="6">CBS 342.82</strain>
    </source>
</reference>
<organism evidence="6">
    <name type="scientific">Dissoconium aciculare CBS 342.82</name>
    <dbReference type="NCBI Taxonomy" id="1314786"/>
    <lineage>
        <taxon>Eukaryota</taxon>
        <taxon>Fungi</taxon>
        <taxon>Dikarya</taxon>
        <taxon>Ascomycota</taxon>
        <taxon>Pezizomycotina</taxon>
        <taxon>Dothideomycetes</taxon>
        <taxon>Dothideomycetidae</taxon>
        <taxon>Mycosphaerellales</taxon>
        <taxon>Dissoconiaceae</taxon>
        <taxon>Dissoconium</taxon>
    </lineage>
</organism>
<dbReference type="Gene3D" id="3.40.50.1820">
    <property type="entry name" value="alpha/beta hydrolase"/>
    <property type="match status" value="1"/>
</dbReference>
<dbReference type="GO" id="GO:0052689">
    <property type="term" value="F:carboxylic ester hydrolase activity"/>
    <property type="evidence" value="ECO:0007669"/>
    <property type="project" value="UniProtKB-ARBA"/>
</dbReference>
<evidence type="ECO:0000256" key="1">
    <source>
        <dbReference type="ARBA" id="ARBA00022801"/>
    </source>
</evidence>
<dbReference type="RefSeq" id="XP_033461071.1">
    <property type="nucleotide sequence ID" value="XM_033607482.1"/>
</dbReference>
<evidence type="ECO:0000256" key="3">
    <source>
        <dbReference type="SAM" id="MobiDB-lite"/>
    </source>
</evidence>
<feature type="signal peptide" evidence="4">
    <location>
        <begin position="1"/>
        <end position="18"/>
    </location>
</feature>
<protein>
    <submittedName>
        <fullName evidence="6">Carbohydrate esterase family 5 protein</fullName>
    </submittedName>
</protein>
<feature type="chain" id="PRO_5026931061" evidence="4">
    <location>
        <begin position="19"/>
        <end position="234"/>
    </location>
</feature>
<dbReference type="SMART" id="SM01110">
    <property type="entry name" value="Cutinase"/>
    <property type="match status" value="1"/>
</dbReference>
<keyword evidence="5" id="KW-1185">Reference proteome</keyword>
<keyword evidence="1" id="KW-0378">Hydrolase</keyword>
<sequence length="234" mass="24199">MVSMSTLLMVALSTLGNAAPLVPRVDCATGSGVYIIEARGTYEGNPGKIDQVATLIKGKYPGSVVASVNYPASAGLFFDPGYNQSVSAGVNDTKSKIADYVSSCGAKSRIVLLGFSQGGNVMTDTLAGGPGKPARLAETYRANIAGVAVFGDPTFTKKQTFNGGTSTKSGIFVRSGGSLTNLKTYAKVVRSYCDENDEFCSTDSDKQGPSNSVHNNEVPGHADEATAFIASLLG</sequence>
<dbReference type="InterPro" id="IPR029058">
    <property type="entry name" value="AB_hydrolase_fold"/>
</dbReference>
<dbReference type="PANTHER" id="PTHR33630">
    <property type="entry name" value="CUTINASE RV1984C-RELATED-RELATED"/>
    <property type="match status" value="1"/>
</dbReference>
<evidence type="ECO:0000256" key="4">
    <source>
        <dbReference type="SAM" id="SignalP"/>
    </source>
</evidence>
<dbReference type="OrthoDB" id="2586582at2759"/>
<gene>
    <name evidence="6" type="ORF">K489DRAFT_408468</name>
</gene>
<name>A0A6J3M7Q8_9PEZI</name>
<reference evidence="6" key="1">
    <citation type="submission" date="2020-01" db="EMBL/GenBank/DDBJ databases">
        <authorList>
            <consortium name="DOE Joint Genome Institute"/>
            <person name="Haridas S."/>
            <person name="Albert R."/>
            <person name="Binder M."/>
            <person name="Bloem J."/>
            <person name="Labutti K."/>
            <person name="Salamov A."/>
            <person name="Andreopoulos B."/>
            <person name="Baker S.E."/>
            <person name="Barry K."/>
            <person name="Bills G."/>
            <person name="Bluhm B.H."/>
            <person name="Cannon C."/>
            <person name="Castanera R."/>
            <person name="Culley D.E."/>
            <person name="Daum C."/>
            <person name="Ezra D."/>
            <person name="Gonzalez J.B."/>
            <person name="Henrissat B."/>
            <person name="Kuo A."/>
            <person name="Liang C."/>
            <person name="Lipzen A."/>
            <person name="Lutzoni F."/>
            <person name="Magnuson J."/>
            <person name="Mondo S."/>
            <person name="Nolan M."/>
            <person name="Ohm R."/>
            <person name="Pangilinan J."/>
            <person name="Park H.-J."/>
            <person name="Ramirez L."/>
            <person name="Alfaro M."/>
            <person name="Sun H."/>
            <person name="Tritt A."/>
            <person name="Yoshinaga Y."/>
            <person name="Zwiers L.-H."/>
            <person name="Turgeon B.G."/>
            <person name="Goodwin S.B."/>
            <person name="Spatafora J.W."/>
            <person name="Crous P.W."/>
            <person name="Grigoriev I.V."/>
        </authorList>
    </citation>
    <scope>NUCLEOTIDE SEQUENCE</scope>
    <source>
        <strain evidence="6">CBS 342.82</strain>
    </source>
</reference>
<dbReference type="Pfam" id="PF01083">
    <property type="entry name" value="Cutinase"/>
    <property type="match status" value="1"/>
</dbReference>
<keyword evidence="2" id="KW-1015">Disulfide bond</keyword>
<dbReference type="SUPFAM" id="SSF53474">
    <property type="entry name" value="alpha/beta-Hydrolases"/>
    <property type="match status" value="1"/>
</dbReference>
<proteinExistence type="predicted"/>
<dbReference type="Proteomes" id="UP000504637">
    <property type="component" value="Unplaced"/>
</dbReference>
<accession>A0A6J3M7Q8</accession>
<evidence type="ECO:0000313" key="5">
    <source>
        <dbReference type="Proteomes" id="UP000504637"/>
    </source>
</evidence>